<dbReference type="Proteomes" id="UP001152759">
    <property type="component" value="Chromosome 1"/>
</dbReference>
<keyword evidence="4" id="KW-0805">Transcription regulation</keyword>
<name>A0A9P0EX37_BEMTA</name>
<evidence type="ECO:0000256" key="8">
    <source>
        <dbReference type="ARBA" id="ARBA00023242"/>
    </source>
</evidence>
<evidence type="ECO:0000256" key="4">
    <source>
        <dbReference type="ARBA" id="ARBA00023015"/>
    </source>
</evidence>
<dbReference type="PANTHER" id="PTHR13580:SF9">
    <property type="entry name" value="AXIN1 UP-REGULATED 1, ISOFORM A"/>
    <property type="match status" value="1"/>
</dbReference>
<dbReference type="Pfam" id="PF16019">
    <property type="entry name" value="CSRNP_N"/>
    <property type="match status" value="1"/>
</dbReference>
<evidence type="ECO:0000256" key="6">
    <source>
        <dbReference type="ARBA" id="ARBA00023159"/>
    </source>
</evidence>
<keyword evidence="8" id="KW-0539">Nucleus</keyword>
<gene>
    <name evidence="11" type="ORF">BEMITA_LOCUS2079</name>
</gene>
<sequence>MENNSIESQQHVETLKNPTLEVSTVPSSDTKTNPLLLEVTNKVDCSCPLSSINMVDQIEAEAEKSHERSILCTIYNVNLNQSSEFVSQISCESENPKILNQIFEDSGGVGVVEVTAACSTAIGDCNLFDRNPIIEESMTIPKFKARSDLTCEQAAMKSQLDCVSAALSGSNKKCESITKADNEVINEDMNNVKPKSSVDPAKIASESSSSVLDRFSSTDNTVHLLAEAHTVTNILEASKACSNINGNLVAGVAEMEVVHDSNCDTRADKKINATSNVINVKNLAESESNLYKLGNNQMKVLSDVVDGLPDRSDGSDSGLGSELADDRVLRTDSLSSEELNPVAVNQNECDWSDYNYHQISKPVSTLEDIQSSSAQMFLSPMDFGKSDRSDVAALFSIPSSSKHSLKRFHSNLKQPKKVNFNEEPEVKKKKKSISFDSVSVFYFPRTQGFTCVPSQGGSTLGMSWTHSHAQRFSLGEHAAEQRRLHRHALSQLRSGQNINNTQCPMMSSSEDSESDDQPSESELDLENYYFLQPVPTRQRRALLRAAGIHKIDSMEKDECRDIRTSREFCGCSCQGFCDPDTCTCSQAGIKCQVDRLNFPCGCTRDGCGNISGRIEFNPVRVRTHFIHTLMRLELEKKQAQEEEAVKRFDLNAVAESQSSGQLEVATDGTMAAADLSRVDGCAGSGVETCFPSYYQEELQSYYHQPFDVNLTSTNFSYSYGHYGSTYGQADNELPPLEFHPHPITYDQFPSSTSLLYSQPSSNEQLCFASNSETKLESFSELLQSRFLEPNVATTNEVHVDANSQGENNPNTLEECENFGEIIKKTMVESASA</sequence>
<evidence type="ECO:0000259" key="10">
    <source>
        <dbReference type="Pfam" id="PF16019"/>
    </source>
</evidence>
<reference evidence="11" key="1">
    <citation type="submission" date="2021-12" db="EMBL/GenBank/DDBJ databases">
        <authorList>
            <person name="King R."/>
        </authorList>
    </citation>
    <scope>NUCLEOTIDE SEQUENCE</scope>
</reference>
<evidence type="ECO:0000256" key="7">
    <source>
        <dbReference type="ARBA" id="ARBA00023163"/>
    </source>
</evidence>
<evidence type="ECO:0000256" key="2">
    <source>
        <dbReference type="ARBA" id="ARBA00008548"/>
    </source>
</evidence>
<organism evidence="11 12">
    <name type="scientific">Bemisia tabaci</name>
    <name type="common">Sweetpotato whitefly</name>
    <name type="synonym">Aleurodes tabaci</name>
    <dbReference type="NCBI Taxonomy" id="7038"/>
    <lineage>
        <taxon>Eukaryota</taxon>
        <taxon>Metazoa</taxon>
        <taxon>Ecdysozoa</taxon>
        <taxon>Arthropoda</taxon>
        <taxon>Hexapoda</taxon>
        <taxon>Insecta</taxon>
        <taxon>Pterygota</taxon>
        <taxon>Neoptera</taxon>
        <taxon>Paraneoptera</taxon>
        <taxon>Hemiptera</taxon>
        <taxon>Sternorrhyncha</taxon>
        <taxon>Aleyrodoidea</taxon>
        <taxon>Aleyrodidae</taxon>
        <taxon>Aleyrodinae</taxon>
        <taxon>Bemisia</taxon>
    </lineage>
</organism>
<dbReference type="GO" id="GO:0043565">
    <property type="term" value="F:sequence-specific DNA binding"/>
    <property type="evidence" value="ECO:0007669"/>
    <property type="project" value="TreeGrafter"/>
</dbReference>
<dbReference type="InterPro" id="IPR031972">
    <property type="entry name" value="CSRNP_N"/>
</dbReference>
<feature type="region of interest" description="Disordered" evidence="9">
    <location>
        <begin position="489"/>
        <end position="520"/>
    </location>
</feature>
<feature type="compositionally biased region" description="Acidic residues" evidence="9">
    <location>
        <begin position="510"/>
        <end position="520"/>
    </location>
</feature>
<keyword evidence="12" id="KW-1185">Reference proteome</keyword>
<evidence type="ECO:0000313" key="11">
    <source>
        <dbReference type="EMBL" id="CAH0382542.1"/>
    </source>
</evidence>
<comment type="similarity">
    <text evidence="2">Belongs to the AXUD1 family.</text>
</comment>
<keyword evidence="6" id="KW-0010">Activator</keyword>
<evidence type="ECO:0000313" key="12">
    <source>
        <dbReference type="Proteomes" id="UP001152759"/>
    </source>
</evidence>
<comment type="subcellular location">
    <subcellularLocation>
        <location evidence="1">Nucleus</location>
    </subcellularLocation>
</comment>
<dbReference type="KEGG" id="btab:109041370"/>
<protein>
    <recommendedName>
        <fullName evidence="10">Cysteine/serine-rich nuclear protein N-terminal domain-containing protein</fullName>
    </recommendedName>
</protein>
<dbReference type="GO" id="GO:0005634">
    <property type="term" value="C:nucleus"/>
    <property type="evidence" value="ECO:0007669"/>
    <property type="project" value="UniProtKB-SubCell"/>
</dbReference>
<dbReference type="GO" id="GO:0006915">
    <property type="term" value="P:apoptotic process"/>
    <property type="evidence" value="ECO:0007669"/>
    <property type="project" value="UniProtKB-KW"/>
</dbReference>
<proteinExistence type="inferred from homology"/>
<dbReference type="AlphaFoldDB" id="A0A9P0EX37"/>
<evidence type="ECO:0000256" key="5">
    <source>
        <dbReference type="ARBA" id="ARBA00023125"/>
    </source>
</evidence>
<keyword evidence="5" id="KW-0238">DNA-binding</keyword>
<evidence type="ECO:0000256" key="9">
    <source>
        <dbReference type="SAM" id="MobiDB-lite"/>
    </source>
</evidence>
<keyword evidence="3" id="KW-0053">Apoptosis</keyword>
<dbReference type="GO" id="GO:0000981">
    <property type="term" value="F:DNA-binding transcription factor activity, RNA polymerase II-specific"/>
    <property type="evidence" value="ECO:0007669"/>
    <property type="project" value="TreeGrafter"/>
</dbReference>
<accession>A0A9P0EX37</accession>
<feature type="region of interest" description="Disordered" evidence="9">
    <location>
        <begin position="1"/>
        <end position="27"/>
    </location>
</feature>
<evidence type="ECO:0000256" key="3">
    <source>
        <dbReference type="ARBA" id="ARBA00022703"/>
    </source>
</evidence>
<dbReference type="PRINTS" id="PR02031">
    <property type="entry name" value="CYSSERRICHNP"/>
</dbReference>
<keyword evidence="7" id="KW-0804">Transcription</keyword>
<dbReference type="PANTHER" id="PTHR13580">
    <property type="entry name" value="TGF-BETA INDUCED APOPTOSIS PROTEIN"/>
    <property type="match status" value="1"/>
</dbReference>
<feature type="domain" description="Cysteine/serine-rich nuclear protein N-terminal" evidence="10">
    <location>
        <begin position="428"/>
        <end position="636"/>
    </location>
</feature>
<dbReference type="EMBL" id="OU963862">
    <property type="protein sequence ID" value="CAH0382542.1"/>
    <property type="molecule type" value="Genomic_DNA"/>
</dbReference>
<feature type="compositionally biased region" description="Polar residues" evidence="9">
    <location>
        <begin position="491"/>
        <end position="506"/>
    </location>
</feature>
<dbReference type="InterPro" id="IPR023260">
    <property type="entry name" value="Cys/Ser-rich_nuc_prot"/>
</dbReference>
<evidence type="ECO:0000256" key="1">
    <source>
        <dbReference type="ARBA" id="ARBA00004123"/>
    </source>
</evidence>